<feature type="compositionally biased region" description="Basic and acidic residues" evidence="1">
    <location>
        <begin position="7"/>
        <end position="29"/>
    </location>
</feature>
<feature type="compositionally biased region" description="Polar residues" evidence="1">
    <location>
        <begin position="30"/>
        <end position="54"/>
    </location>
</feature>
<evidence type="ECO:0000313" key="2">
    <source>
        <dbReference type="EMBL" id="KAG7571050.1"/>
    </source>
</evidence>
<feature type="region of interest" description="Disordered" evidence="1">
    <location>
        <begin position="1"/>
        <end position="56"/>
    </location>
</feature>
<sequence length="287" mass="32715">MPAQEDSISRPRSDSIETIRDDSVNHDGDSTTSIRTAQPSLSNVSQGGPSSTKFSYKVTKRVATKKDRAELRKLIERCERAEAAGWVELAPSTFNSVADNDAACYTTECSDDSEREEKPSGPGVGKETGYARTYLTFDAHKQRLKDAARKREFEDGELYFSDHGIELFYPSEGKIAWLQKLSQADQNKDWAARFAFVKEAMRKNLPKVLASDRVMHRCDNVYYSTDGIRKMIGENHTKICDIHIDFLIINLLKEVYEGFGMRTLPIFTDPNGRLRCSNDRETRYRDW</sequence>
<name>A0A8K0JQG0_9TREE</name>
<dbReference type="EMBL" id="JABELV010000012">
    <property type="protein sequence ID" value="KAG7571050.1"/>
    <property type="molecule type" value="Genomic_DNA"/>
</dbReference>
<evidence type="ECO:0000313" key="3">
    <source>
        <dbReference type="Proteomes" id="UP000812966"/>
    </source>
</evidence>
<gene>
    <name evidence="2" type="ORF">FFLO_01014</name>
</gene>
<comment type="caution">
    <text evidence="2">The sequence shown here is derived from an EMBL/GenBank/DDBJ whole genome shotgun (WGS) entry which is preliminary data.</text>
</comment>
<protein>
    <submittedName>
        <fullName evidence="2">Uncharacterized protein</fullName>
    </submittedName>
</protein>
<accession>A0A8K0JQG0</accession>
<proteinExistence type="predicted"/>
<evidence type="ECO:0000256" key="1">
    <source>
        <dbReference type="SAM" id="MobiDB-lite"/>
    </source>
</evidence>
<dbReference type="AlphaFoldDB" id="A0A8K0JQG0"/>
<dbReference type="Proteomes" id="UP000812966">
    <property type="component" value="Unassembled WGS sequence"/>
</dbReference>
<organism evidence="2 3">
    <name type="scientific">Filobasidium floriforme</name>
    <dbReference type="NCBI Taxonomy" id="5210"/>
    <lineage>
        <taxon>Eukaryota</taxon>
        <taxon>Fungi</taxon>
        <taxon>Dikarya</taxon>
        <taxon>Basidiomycota</taxon>
        <taxon>Agaricomycotina</taxon>
        <taxon>Tremellomycetes</taxon>
        <taxon>Filobasidiales</taxon>
        <taxon>Filobasidiaceae</taxon>
        <taxon>Filobasidium</taxon>
    </lineage>
</organism>
<reference evidence="2" key="1">
    <citation type="submission" date="2020-04" db="EMBL/GenBank/DDBJ databases">
        <title>Analysis of mating type loci in Filobasidium floriforme.</title>
        <authorList>
            <person name="Nowrousian M."/>
        </authorList>
    </citation>
    <scope>NUCLEOTIDE SEQUENCE</scope>
    <source>
        <strain evidence="2">CBS 6242</strain>
    </source>
</reference>
<keyword evidence="3" id="KW-1185">Reference proteome</keyword>